<proteinExistence type="predicted"/>
<keyword evidence="3" id="KW-1185">Reference proteome</keyword>
<feature type="compositionally biased region" description="Basic and acidic residues" evidence="1">
    <location>
        <begin position="296"/>
        <end position="309"/>
    </location>
</feature>
<organism evidence="2 3">
    <name type="scientific">Mycena pura</name>
    <dbReference type="NCBI Taxonomy" id="153505"/>
    <lineage>
        <taxon>Eukaryota</taxon>
        <taxon>Fungi</taxon>
        <taxon>Dikarya</taxon>
        <taxon>Basidiomycota</taxon>
        <taxon>Agaricomycotina</taxon>
        <taxon>Agaricomycetes</taxon>
        <taxon>Agaricomycetidae</taxon>
        <taxon>Agaricales</taxon>
        <taxon>Marasmiineae</taxon>
        <taxon>Mycenaceae</taxon>
        <taxon>Mycena</taxon>
    </lineage>
</organism>
<feature type="compositionally biased region" description="Basic residues" evidence="1">
    <location>
        <begin position="365"/>
        <end position="377"/>
    </location>
</feature>
<accession>A0AAD6Y7E0</accession>
<gene>
    <name evidence="2" type="ORF">GGX14DRAFT_573915</name>
</gene>
<comment type="caution">
    <text evidence="2">The sequence shown here is derived from an EMBL/GenBank/DDBJ whole genome shotgun (WGS) entry which is preliminary data.</text>
</comment>
<sequence length="377" mass="42095">MVKDEHQLRFDELTRILDGAETTADEFLAAVDALYREYEELRGWISWWLLPANASMVFRTIQLMSPELQQRISSSTNAAESSHNQLYAAAGKNHDLVEGCRHLFLVQSQVEAHYKAVIAGNVQAKFQGLEPRAASRIKPYYQSDGPPDTRQCLEESWAAAAAGSRVGVAGEVRRWWRRYLSGSFLAELISRRVVFAGGQNDAALTAKWKASTMASNCKPEQLEKKFAMFKRRHTTYIDLHPPAILRLLAAQPPPRPPSSTPMSKAGDSRPIAQGPAQAAPARAVISVKRRPLPKKSTLEPGKKGNELVDRVSSAPQRNRAAAPSQAPKRKRVRFDELDPESEDSLKPLPRKMPRKVNVETEVQHRKQPARRGGRATK</sequence>
<protein>
    <submittedName>
        <fullName evidence="2">Uncharacterized protein</fullName>
    </submittedName>
</protein>
<dbReference type="Proteomes" id="UP001219525">
    <property type="component" value="Unassembled WGS sequence"/>
</dbReference>
<name>A0AAD6Y7E0_9AGAR</name>
<evidence type="ECO:0000313" key="2">
    <source>
        <dbReference type="EMBL" id="KAJ7197765.1"/>
    </source>
</evidence>
<reference evidence="2" key="1">
    <citation type="submission" date="2023-03" db="EMBL/GenBank/DDBJ databases">
        <title>Massive genome expansion in bonnet fungi (Mycena s.s.) driven by repeated elements and novel gene families across ecological guilds.</title>
        <authorList>
            <consortium name="Lawrence Berkeley National Laboratory"/>
            <person name="Harder C.B."/>
            <person name="Miyauchi S."/>
            <person name="Viragh M."/>
            <person name="Kuo A."/>
            <person name="Thoen E."/>
            <person name="Andreopoulos B."/>
            <person name="Lu D."/>
            <person name="Skrede I."/>
            <person name="Drula E."/>
            <person name="Henrissat B."/>
            <person name="Morin E."/>
            <person name="Kohler A."/>
            <person name="Barry K."/>
            <person name="LaButti K."/>
            <person name="Morin E."/>
            <person name="Salamov A."/>
            <person name="Lipzen A."/>
            <person name="Mereny Z."/>
            <person name="Hegedus B."/>
            <person name="Baldrian P."/>
            <person name="Stursova M."/>
            <person name="Weitz H."/>
            <person name="Taylor A."/>
            <person name="Grigoriev I.V."/>
            <person name="Nagy L.G."/>
            <person name="Martin F."/>
            <person name="Kauserud H."/>
        </authorList>
    </citation>
    <scope>NUCLEOTIDE SEQUENCE</scope>
    <source>
        <strain evidence="2">9144</strain>
    </source>
</reference>
<dbReference type="EMBL" id="JARJCW010000076">
    <property type="protein sequence ID" value="KAJ7197765.1"/>
    <property type="molecule type" value="Genomic_DNA"/>
</dbReference>
<feature type="region of interest" description="Disordered" evidence="1">
    <location>
        <begin position="249"/>
        <end position="377"/>
    </location>
</feature>
<evidence type="ECO:0000256" key="1">
    <source>
        <dbReference type="SAM" id="MobiDB-lite"/>
    </source>
</evidence>
<feature type="compositionally biased region" description="Low complexity" evidence="1">
    <location>
        <begin position="269"/>
        <end position="283"/>
    </location>
</feature>
<dbReference type="AlphaFoldDB" id="A0AAD6Y7E0"/>
<evidence type="ECO:0000313" key="3">
    <source>
        <dbReference type="Proteomes" id="UP001219525"/>
    </source>
</evidence>